<evidence type="ECO:0000256" key="2">
    <source>
        <dbReference type="ARBA" id="ARBA00023125"/>
    </source>
</evidence>
<feature type="domain" description="HTH tetR-type" evidence="5">
    <location>
        <begin position="17"/>
        <end position="77"/>
    </location>
</feature>
<dbReference type="Gene3D" id="1.10.357.10">
    <property type="entry name" value="Tetracycline Repressor, domain 2"/>
    <property type="match status" value="1"/>
</dbReference>
<dbReference type="InterPro" id="IPR009057">
    <property type="entry name" value="Homeodomain-like_sf"/>
</dbReference>
<dbReference type="InterPro" id="IPR001647">
    <property type="entry name" value="HTH_TetR"/>
</dbReference>
<reference evidence="6 7" key="1">
    <citation type="submission" date="2015-02" db="EMBL/GenBank/DDBJ databases">
        <title>Draft genome sequence of Kitasatospora griseola MF730-N6, a bafilomycin, terpentecin and satosporin producer.</title>
        <authorList>
            <person name="Arens J.C."/>
            <person name="Haltli B."/>
            <person name="Kerr R.G."/>
        </authorList>
    </citation>
    <scope>NUCLEOTIDE SEQUENCE [LARGE SCALE GENOMIC DNA]</scope>
    <source>
        <strain evidence="6 7">MF730-N6</strain>
    </source>
</reference>
<gene>
    <name evidence="6" type="ORF">TR51_13920</name>
</gene>
<proteinExistence type="predicted"/>
<organism evidence="6 7">
    <name type="scientific">Kitasatospora griseola</name>
    <name type="common">Streptomyces griseolosporeus</name>
    <dbReference type="NCBI Taxonomy" id="2064"/>
    <lineage>
        <taxon>Bacteria</taxon>
        <taxon>Bacillati</taxon>
        <taxon>Actinomycetota</taxon>
        <taxon>Actinomycetes</taxon>
        <taxon>Kitasatosporales</taxon>
        <taxon>Streptomycetaceae</taxon>
        <taxon>Kitasatospora</taxon>
    </lineage>
</organism>
<evidence type="ECO:0000256" key="1">
    <source>
        <dbReference type="ARBA" id="ARBA00023015"/>
    </source>
</evidence>
<dbReference type="AlphaFoldDB" id="A0A0D0PXQ1"/>
<dbReference type="PANTHER" id="PTHR30055">
    <property type="entry name" value="HTH-TYPE TRANSCRIPTIONAL REGULATOR RUTR"/>
    <property type="match status" value="1"/>
</dbReference>
<sequence>MAEPERPALSLTERRKAATQQEIALTAARLFSERGADGTTAEDIARTAGVSLRTFYRYFRTKEDAVAPLLADGSRQWIELLAATAPGTPLLPALLDSARGSLDPSPGRPAAALAWTRGLLRAMPDDPALRDVWHRTQHDAETALRPVLAGLADLPPDSLDIRLLAAAANAAMRVAVEAWAAGDTDPAGAAELAETAFRRLTGPLTGQLTEPD</sequence>
<dbReference type="PATRIC" id="fig|2064.6.peg.2995"/>
<dbReference type="SUPFAM" id="SSF46689">
    <property type="entry name" value="Homeodomain-like"/>
    <property type="match status" value="1"/>
</dbReference>
<dbReference type="STRING" id="2064.TR51_13920"/>
<evidence type="ECO:0000256" key="3">
    <source>
        <dbReference type="ARBA" id="ARBA00023163"/>
    </source>
</evidence>
<dbReference type="PANTHER" id="PTHR30055:SF238">
    <property type="entry name" value="MYCOFACTOCIN BIOSYNTHESIS TRANSCRIPTIONAL REGULATOR MFTR-RELATED"/>
    <property type="match status" value="1"/>
</dbReference>
<dbReference type="EMBL" id="JXZB01000002">
    <property type="protein sequence ID" value="KIQ65112.1"/>
    <property type="molecule type" value="Genomic_DNA"/>
</dbReference>
<keyword evidence="7" id="KW-1185">Reference proteome</keyword>
<accession>A0A0D0PXQ1</accession>
<evidence type="ECO:0000313" key="6">
    <source>
        <dbReference type="EMBL" id="KIQ65112.1"/>
    </source>
</evidence>
<protein>
    <submittedName>
        <fullName evidence="6">TetR family transcriptional regulator</fullName>
    </submittedName>
</protein>
<feature type="DNA-binding region" description="H-T-H motif" evidence="4">
    <location>
        <begin position="40"/>
        <end position="59"/>
    </location>
</feature>
<dbReference type="Pfam" id="PF00440">
    <property type="entry name" value="TetR_N"/>
    <property type="match status" value="1"/>
</dbReference>
<evidence type="ECO:0000313" key="7">
    <source>
        <dbReference type="Proteomes" id="UP000032066"/>
    </source>
</evidence>
<dbReference type="PRINTS" id="PR00455">
    <property type="entry name" value="HTHTETR"/>
</dbReference>
<dbReference type="GO" id="GO:0000976">
    <property type="term" value="F:transcription cis-regulatory region binding"/>
    <property type="evidence" value="ECO:0007669"/>
    <property type="project" value="TreeGrafter"/>
</dbReference>
<dbReference type="Proteomes" id="UP000032066">
    <property type="component" value="Unassembled WGS sequence"/>
</dbReference>
<keyword evidence="1" id="KW-0805">Transcription regulation</keyword>
<name>A0A0D0PXQ1_KITGR</name>
<dbReference type="GO" id="GO:0003700">
    <property type="term" value="F:DNA-binding transcription factor activity"/>
    <property type="evidence" value="ECO:0007669"/>
    <property type="project" value="TreeGrafter"/>
</dbReference>
<comment type="caution">
    <text evidence="6">The sequence shown here is derived from an EMBL/GenBank/DDBJ whole genome shotgun (WGS) entry which is preliminary data.</text>
</comment>
<keyword evidence="2 4" id="KW-0238">DNA-binding</keyword>
<dbReference type="PROSITE" id="PS50977">
    <property type="entry name" value="HTH_TETR_2"/>
    <property type="match status" value="1"/>
</dbReference>
<dbReference type="OrthoDB" id="3787664at2"/>
<evidence type="ECO:0000259" key="5">
    <source>
        <dbReference type="PROSITE" id="PS50977"/>
    </source>
</evidence>
<dbReference type="InterPro" id="IPR050109">
    <property type="entry name" value="HTH-type_TetR-like_transc_reg"/>
</dbReference>
<dbReference type="RefSeq" id="WP_043911144.1">
    <property type="nucleotide sequence ID" value="NZ_JXZB01000002.1"/>
</dbReference>
<evidence type="ECO:0000256" key="4">
    <source>
        <dbReference type="PROSITE-ProRule" id="PRU00335"/>
    </source>
</evidence>
<keyword evidence="3" id="KW-0804">Transcription</keyword>